<name>A0A699H6I2_TANCI</name>
<comment type="caution">
    <text evidence="4">The sequence shown here is derived from an EMBL/GenBank/DDBJ whole genome shotgun (WGS) entry which is preliminary data.</text>
</comment>
<organism evidence="4">
    <name type="scientific">Tanacetum cinerariifolium</name>
    <name type="common">Dalmatian daisy</name>
    <name type="synonym">Chrysanthemum cinerariifolium</name>
    <dbReference type="NCBI Taxonomy" id="118510"/>
    <lineage>
        <taxon>Eukaryota</taxon>
        <taxon>Viridiplantae</taxon>
        <taxon>Streptophyta</taxon>
        <taxon>Embryophyta</taxon>
        <taxon>Tracheophyta</taxon>
        <taxon>Spermatophyta</taxon>
        <taxon>Magnoliopsida</taxon>
        <taxon>eudicotyledons</taxon>
        <taxon>Gunneridae</taxon>
        <taxon>Pentapetalae</taxon>
        <taxon>asterids</taxon>
        <taxon>campanulids</taxon>
        <taxon>Asterales</taxon>
        <taxon>Asteraceae</taxon>
        <taxon>Asteroideae</taxon>
        <taxon>Anthemideae</taxon>
        <taxon>Anthemidinae</taxon>
        <taxon>Tanacetum</taxon>
    </lineage>
</organism>
<feature type="region of interest" description="Disordered" evidence="2">
    <location>
        <begin position="1475"/>
        <end position="1505"/>
    </location>
</feature>
<evidence type="ECO:0000313" key="4">
    <source>
        <dbReference type="EMBL" id="GEX40028.1"/>
    </source>
</evidence>
<feature type="domain" description="Reverse transcriptase Ty1/copia-type" evidence="3">
    <location>
        <begin position="655"/>
        <end position="794"/>
    </location>
</feature>
<accession>A0A699H6I2</accession>
<dbReference type="InterPro" id="IPR013103">
    <property type="entry name" value="RVT_2"/>
</dbReference>
<evidence type="ECO:0000256" key="1">
    <source>
        <dbReference type="SAM" id="Coils"/>
    </source>
</evidence>
<evidence type="ECO:0000256" key="2">
    <source>
        <dbReference type="SAM" id="MobiDB-lite"/>
    </source>
</evidence>
<protein>
    <recommendedName>
        <fullName evidence="3">Reverse transcriptase Ty1/copia-type domain-containing protein</fullName>
    </recommendedName>
</protein>
<proteinExistence type="predicted"/>
<feature type="region of interest" description="Disordered" evidence="2">
    <location>
        <begin position="1326"/>
        <end position="1365"/>
    </location>
</feature>
<feature type="coiled-coil region" evidence="1">
    <location>
        <begin position="212"/>
        <end position="253"/>
    </location>
</feature>
<feature type="compositionally biased region" description="Basic and acidic residues" evidence="2">
    <location>
        <begin position="1333"/>
        <end position="1354"/>
    </location>
</feature>
<sequence>MTDYSLWEVIKNSNKVLKRTVGTVEQIYKPTSAEEKLDRKNEMKARETLLTTLPNKDQLKFHSYKDAKLLMEAIKKRYEGNKESKKVQRSLLKQQYENFTASSSETLDQTFDRLQKLISQVEIQGEVIEQEDINLKLLRSLPSEWKTHALIWRNKANIETINNLSDAVICALLASQPNSPQLAREDLEQINHDDLEEMDLYWEMAMLTIRTRSDNTKKLEKAEKERDELKLTLEKFQNSSKSLNNLLKSQENVKSRSDKEYHAVPLPYTGNYISPKPNLMFIDEQVKSESMDVVSNVASSDVKTVESKHESVDVKNKGEYSTIETKPVRKNSFSPPIIKDWNSNDESEVEFKPKSDVKTVRPNIEKIKFVKTASEKVKKGNPQQNKYEENGLINSGCYRHMARNRCYLTDYEDYDGGFVSFGDGKGRISRKDQAKKKKELKKEYILIPIYTTDPLISQGPKNSAVDDAKKATKVDESRVLDNGRQDDQVTRSDTARPSFANTASPSPINAARTPACTNAFEEHPFKLFSPFKNAFSLPHVPIVTPINDTGIFSNAYDDEAVKQEVDMNNVVSSYIIPDAPFAKFLKDHPKDQMIGNIETLVQTRQMTKINEEHLLISSVQKLRRTNHKDFQNYLFACYLSQMEPKKPVQALKDPNKWAIGTKWVFRNKKDERGIVVKNKARLVAQGHTQEKGVDYDEVFPPVARIEAIWLFLAYASFKDFVVYQMDVKSAFLYKKIEEEVYVCQPPIFEDPDFPNKFYKVEKALYGLHQSPKACQDKYVAGILKKFDFSTVKTVSTPMELNKALIKDIEAKDVDVHLYRSMIGLLIYLIASRSDITFSICACVRFQVTPKTLHLYAMKRIFRYLKGQPKLGLWYLRDSPFDLEAYFDSDYARASLDKKSTTRGCQFLRKRLISCQCKKHTIVANSTTKAKYVAAASCCGQRKETEVPQKESQAKEHIPTPSYDLLPSGEDRLQLNELMDICAKLSDMVLSLEQTKTNQAAKIEKLKKRVKKLKWKKKKKKKRNHGLKRLYKVGLSARVETFKDEEDQGRTNDQDLFGVHDLDGDEVFVDVTTGENVEQDAIVAGNVEGITIATTLQISKDDVTLAQTLIEIKAAKPKAKGKRCLDIVPEDDDYVAIKATSQSSKSPAINFNKEDLEVLRSIVKERFKKTKPVDDMDNLLFQTLKTMFEHHVEDIIWKYQQGAVKVHNWKLFDLCGKRYDHLVDEADEEPQLVSKPQVEDDEYNLQRGITQKLPVVEGKGKGIAFDELAAQSLLDLQKHQKKSKGKGIAFDELATQSLLDLQKHQKKNAETGADTEKSNSEVDTEILNVGEEQDPGKAPESKPLPEHVRMEEDQARSNPGQSHVVQAGPNLKPMHEDFFSIDKATQALSFRVYTLENHDLYLKIEKYVNEVVKEAIHNTLQAPLRERFRDLFEFEMKEILRDQMFESGSYRSHSNHTALYDDLEFSMDHKNREEFKEATAKSLKRCHDDQDPPLPPPKDSDQSKKK</sequence>
<feature type="region of interest" description="Disordered" evidence="2">
    <location>
        <begin position="458"/>
        <end position="510"/>
    </location>
</feature>
<dbReference type="Pfam" id="PF07727">
    <property type="entry name" value="RVT_2"/>
    <property type="match status" value="1"/>
</dbReference>
<feature type="compositionally biased region" description="Basic and acidic residues" evidence="2">
    <location>
        <begin position="1475"/>
        <end position="1489"/>
    </location>
</feature>
<dbReference type="EMBL" id="BKCJ010106131">
    <property type="protein sequence ID" value="GEX40028.1"/>
    <property type="molecule type" value="Genomic_DNA"/>
</dbReference>
<keyword evidence="1" id="KW-0175">Coiled coil</keyword>
<dbReference type="PANTHER" id="PTHR11439">
    <property type="entry name" value="GAG-POL-RELATED RETROTRANSPOSON"/>
    <property type="match status" value="1"/>
</dbReference>
<feature type="compositionally biased region" description="Basic and acidic residues" evidence="2">
    <location>
        <begin position="464"/>
        <end position="494"/>
    </location>
</feature>
<dbReference type="Pfam" id="PF14223">
    <property type="entry name" value="Retrotran_gag_2"/>
    <property type="match status" value="1"/>
</dbReference>
<reference evidence="4" key="1">
    <citation type="journal article" date="2019" name="Sci. Rep.">
        <title>Draft genome of Tanacetum cinerariifolium, the natural source of mosquito coil.</title>
        <authorList>
            <person name="Yamashiro T."/>
            <person name="Shiraishi A."/>
            <person name="Satake H."/>
            <person name="Nakayama K."/>
        </authorList>
    </citation>
    <scope>NUCLEOTIDE SEQUENCE</scope>
</reference>
<gene>
    <name evidence="4" type="ORF">Tci_312003</name>
</gene>
<evidence type="ECO:0000259" key="3">
    <source>
        <dbReference type="Pfam" id="PF07727"/>
    </source>
</evidence>
<feature type="coiled-coil region" evidence="1">
    <location>
        <begin position="988"/>
        <end position="1022"/>
    </location>
</feature>
<dbReference type="PANTHER" id="PTHR11439:SF495">
    <property type="entry name" value="REVERSE TRANSCRIPTASE, RNA-DEPENDENT DNA POLYMERASE-RELATED"/>
    <property type="match status" value="1"/>
</dbReference>